<keyword evidence="7" id="KW-1185">Reference proteome</keyword>
<evidence type="ECO:0000313" key="7">
    <source>
        <dbReference type="Proteomes" id="UP000472260"/>
    </source>
</evidence>
<evidence type="ECO:0000313" key="6">
    <source>
        <dbReference type="Ensembl" id="ENSSANP00000012941.1"/>
    </source>
</evidence>
<evidence type="ECO:0000256" key="1">
    <source>
        <dbReference type="ARBA" id="ARBA00004613"/>
    </source>
</evidence>
<accession>A0A671L0N9</accession>
<dbReference type="GO" id="GO:0005615">
    <property type="term" value="C:extracellular space"/>
    <property type="evidence" value="ECO:0007669"/>
    <property type="project" value="TreeGrafter"/>
</dbReference>
<evidence type="ECO:0000256" key="2">
    <source>
        <dbReference type="ARBA" id="ARBA00009122"/>
    </source>
</evidence>
<organism evidence="6 7">
    <name type="scientific">Sinocyclocheilus anshuiensis</name>
    <dbReference type="NCBI Taxonomy" id="1608454"/>
    <lineage>
        <taxon>Eukaryota</taxon>
        <taxon>Metazoa</taxon>
        <taxon>Chordata</taxon>
        <taxon>Craniata</taxon>
        <taxon>Vertebrata</taxon>
        <taxon>Euteleostomi</taxon>
        <taxon>Actinopterygii</taxon>
        <taxon>Neopterygii</taxon>
        <taxon>Teleostei</taxon>
        <taxon>Ostariophysi</taxon>
        <taxon>Cypriniformes</taxon>
        <taxon>Cyprinidae</taxon>
        <taxon>Cyprininae</taxon>
        <taxon>Sinocyclocheilus</taxon>
    </lineage>
</organism>
<sequence>MSLLVCICLHPHPPFGPFSIWDQSPLVAHKLKLFHGAQHFGSPTRFSSMAVVTENGLPIQWDKAPNELSQLPTVDGVIQVNPWDYLQRMALYKLLINSTDPYMRSMGPGEKESPLWSLPLQLGWKLRSGRLTDPSPGSSSTCGLESSELVCISPQSWYACMNYYMSVLPFLAAVQTGVVGKGEIQLHIQVPAEVAQDYCSSFTDCSTRYPDAMTKWDTFFQSLQQISNSDDTDFNKKDKILGLLWAAEEASLQTASLACSERSIYTKLYSSPEVRFGQGWLNSAAYVAAAHFHANIEKSEKYMAPLPSRVLQETDSPPNIPDLSAEENHALHIFGWMNSVNQLLGGSLVNLWRRAMCSPQAREKGQGLLHDLILDPKFPGTSLMAILTEMTTSC</sequence>
<evidence type="ECO:0000256" key="4">
    <source>
        <dbReference type="ARBA" id="ARBA00022729"/>
    </source>
</evidence>
<comment type="subcellular location">
    <subcellularLocation>
        <location evidence="1">Secreted</location>
    </subcellularLocation>
</comment>
<dbReference type="Pfam" id="PF05612">
    <property type="entry name" value="Leg1"/>
    <property type="match status" value="1"/>
</dbReference>
<keyword evidence="5" id="KW-0325">Glycoprotein</keyword>
<dbReference type="PANTHER" id="PTHR18820">
    <property type="entry name" value="LEG1"/>
    <property type="match status" value="1"/>
</dbReference>
<comment type="similarity">
    <text evidence="2">Belongs to the LEG1 family.</text>
</comment>
<dbReference type="PANTHER" id="PTHR18820:SF1">
    <property type="entry name" value="PROTEIN LEG1 HOMOLOG"/>
    <property type="match status" value="1"/>
</dbReference>
<proteinExistence type="inferred from homology"/>
<evidence type="ECO:0000256" key="5">
    <source>
        <dbReference type="ARBA" id="ARBA00023180"/>
    </source>
</evidence>
<reference evidence="6" key="2">
    <citation type="submission" date="2025-09" db="UniProtKB">
        <authorList>
            <consortium name="Ensembl"/>
        </authorList>
    </citation>
    <scope>IDENTIFICATION</scope>
</reference>
<name>A0A671L0N9_9TELE</name>
<keyword evidence="3" id="KW-0964">Secreted</keyword>
<keyword evidence="4" id="KW-0732">Signal</keyword>
<protein>
    <submittedName>
        <fullName evidence="6">Protein leg1a-like</fullName>
    </submittedName>
</protein>
<reference evidence="6" key="1">
    <citation type="submission" date="2025-08" db="UniProtKB">
        <authorList>
            <consortium name="Ensembl"/>
        </authorList>
    </citation>
    <scope>IDENTIFICATION</scope>
</reference>
<gene>
    <name evidence="6" type="primary">LOC107653137</name>
</gene>
<evidence type="ECO:0000256" key="3">
    <source>
        <dbReference type="ARBA" id="ARBA00022525"/>
    </source>
</evidence>
<dbReference type="Proteomes" id="UP000472260">
    <property type="component" value="Unassembled WGS sequence"/>
</dbReference>
<dbReference type="AlphaFoldDB" id="A0A671L0N9"/>
<dbReference type="Ensembl" id="ENSSANT00000013820.1">
    <property type="protein sequence ID" value="ENSSANP00000012941.1"/>
    <property type="gene ID" value="ENSSANG00000006919.1"/>
</dbReference>
<dbReference type="InterPro" id="IPR008499">
    <property type="entry name" value="Leg1"/>
</dbReference>